<proteinExistence type="predicted"/>
<dbReference type="EMBL" id="JABXXV010000010">
    <property type="protein sequence ID" value="NVN48140.1"/>
    <property type="molecule type" value="Genomic_DNA"/>
</dbReference>
<keyword evidence="1" id="KW-1133">Transmembrane helix</keyword>
<gene>
    <name evidence="2" type="ORF">HW542_15175</name>
</gene>
<accession>A0ABX2P9D1</accession>
<organism evidence="2 3">
    <name type="scientific">Asaia spathodeae</name>
    <dbReference type="NCBI Taxonomy" id="657016"/>
    <lineage>
        <taxon>Bacteria</taxon>
        <taxon>Pseudomonadati</taxon>
        <taxon>Pseudomonadota</taxon>
        <taxon>Alphaproteobacteria</taxon>
        <taxon>Acetobacterales</taxon>
        <taxon>Acetobacteraceae</taxon>
        <taxon>Asaia</taxon>
    </lineage>
</organism>
<dbReference type="Pfam" id="PF11393">
    <property type="entry name" value="T4BSS_DotI_IcmL"/>
    <property type="match status" value="1"/>
</dbReference>
<evidence type="ECO:0000256" key="1">
    <source>
        <dbReference type="SAM" id="Phobius"/>
    </source>
</evidence>
<dbReference type="Proteomes" id="UP001516351">
    <property type="component" value="Unassembled WGS sequence"/>
</dbReference>
<keyword evidence="1" id="KW-0812">Transmembrane</keyword>
<evidence type="ECO:0000313" key="2">
    <source>
        <dbReference type="EMBL" id="NVN48140.1"/>
    </source>
</evidence>
<feature type="transmembrane region" description="Helical" evidence="1">
    <location>
        <begin position="24"/>
        <end position="47"/>
    </location>
</feature>
<keyword evidence="1" id="KW-0472">Membrane</keyword>
<comment type="caution">
    <text evidence="2">The sequence shown here is derived from an EMBL/GenBank/DDBJ whole genome shotgun (WGS) entry which is preliminary data.</text>
</comment>
<sequence>MRGSHRAIERLLVDPAFLQKLSRWAILAALLLGAVVVLQSIVIIILATHAPRIKYIYHDGFNKPRELLVTDQPYFTNSQVMNWTVDKVTTLYTLDFVHIEKQLDAASGAFAPPAWNAWGQSFQGSGNIQYIKDRRVFVTATPRGAASVRSVGVKNGVYFWKIDFPMDLRFENESGSKNNLLSVHVTISKTNDPLHPDGLEITELSAPLADRDG</sequence>
<dbReference type="CDD" id="cd16385">
    <property type="entry name" value="IcmL"/>
    <property type="match status" value="1"/>
</dbReference>
<dbReference type="InterPro" id="IPR021055">
    <property type="entry name" value="T4BSS_IcmL/DotI"/>
</dbReference>
<name>A0ABX2P9D1_9PROT</name>
<protein>
    <submittedName>
        <fullName evidence="2">DotI/IcmL/TraM family protein</fullName>
    </submittedName>
</protein>
<keyword evidence="3" id="KW-1185">Reference proteome</keyword>
<reference evidence="2 3" key="1">
    <citation type="submission" date="2020-06" db="EMBL/GenBank/DDBJ databases">
        <title>Synonyms of Asaia species.</title>
        <authorList>
            <person name="Sombolestani A."/>
        </authorList>
    </citation>
    <scope>NUCLEOTIDE SEQUENCE [LARGE SCALE GENOMIC DNA]</scope>
    <source>
        <strain evidence="2 3">LMG 27047</strain>
    </source>
</reference>
<evidence type="ECO:0000313" key="3">
    <source>
        <dbReference type="Proteomes" id="UP001516351"/>
    </source>
</evidence>